<keyword evidence="1" id="KW-0812">Transmembrane</keyword>
<feature type="transmembrane region" description="Helical" evidence="1">
    <location>
        <begin position="12"/>
        <end position="33"/>
    </location>
</feature>
<keyword evidence="1" id="KW-1133">Transmembrane helix</keyword>
<comment type="caution">
    <text evidence="2">The sequence shown here is derived from an EMBL/GenBank/DDBJ whole genome shotgun (WGS) entry which is preliminary data.</text>
</comment>
<keyword evidence="3" id="KW-1185">Reference proteome</keyword>
<feature type="transmembrane region" description="Helical" evidence="1">
    <location>
        <begin position="39"/>
        <end position="60"/>
    </location>
</feature>
<evidence type="ECO:0000256" key="1">
    <source>
        <dbReference type="SAM" id="Phobius"/>
    </source>
</evidence>
<feature type="transmembrane region" description="Helical" evidence="1">
    <location>
        <begin position="72"/>
        <end position="98"/>
    </location>
</feature>
<dbReference type="InterPro" id="IPR025250">
    <property type="entry name" value="DUF4199"/>
</dbReference>
<evidence type="ECO:0000313" key="3">
    <source>
        <dbReference type="Proteomes" id="UP000292262"/>
    </source>
</evidence>
<evidence type="ECO:0000313" key="2">
    <source>
        <dbReference type="EMBL" id="RZS93470.1"/>
    </source>
</evidence>
<gene>
    <name evidence="2" type="ORF">EV197_2049</name>
</gene>
<accession>A0A4Q7P260</accession>
<organism evidence="2 3">
    <name type="scientific">Aquimarina brevivitae</name>
    <dbReference type="NCBI Taxonomy" id="323412"/>
    <lineage>
        <taxon>Bacteria</taxon>
        <taxon>Pseudomonadati</taxon>
        <taxon>Bacteroidota</taxon>
        <taxon>Flavobacteriia</taxon>
        <taxon>Flavobacteriales</taxon>
        <taxon>Flavobacteriaceae</taxon>
        <taxon>Aquimarina</taxon>
    </lineage>
</organism>
<name>A0A4Q7P260_9FLAO</name>
<dbReference type="OrthoDB" id="1122768at2"/>
<proteinExistence type="predicted"/>
<dbReference type="Pfam" id="PF13858">
    <property type="entry name" value="DUF4199"/>
    <property type="match status" value="1"/>
</dbReference>
<dbReference type="RefSeq" id="WP_130286600.1">
    <property type="nucleotide sequence ID" value="NZ_SGXE01000002.1"/>
</dbReference>
<dbReference type="AlphaFoldDB" id="A0A4Q7P260"/>
<dbReference type="Proteomes" id="UP000292262">
    <property type="component" value="Unassembled WGS sequence"/>
</dbReference>
<dbReference type="EMBL" id="SGXE01000002">
    <property type="protein sequence ID" value="RZS93470.1"/>
    <property type="molecule type" value="Genomic_DNA"/>
</dbReference>
<keyword evidence="1" id="KW-0472">Membrane</keyword>
<reference evidence="2 3" key="1">
    <citation type="submission" date="2019-02" db="EMBL/GenBank/DDBJ databases">
        <title>Genomic Encyclopedia of Type Strains, Phase IV (KMG-IV): sequencing the most valuable type-strain genomes for metagenomic binning, comparative biology and taxonomic classification.</title>
        <authorList>
            <person name="Goeker M."/>
        </authorList>
    </citation>
    <scope>NUCLEOTIDE SEQUENCE [LARGE SCALE GENOMIC DNA]</scope>
    <source>
        <strain evidence="2 3">DSM 17196</strain>
    </source>
</reference>
<sequence>MKLIRTSIGKIPLGYGCILGLVVLLSNIFFKIYKDFELTFYLSSQILINILIISFGIYAFKKSNQGYLSLSQALKIGFSISIIAGIIILLSDIFLADFISDAINTTKKEKEAKWLSRLYYAILVFISNLLLALLISLLSGAIMQKNKEVYDEE</sequence>
<feature type="transmembrane region" description="Helical" evidence="1">
    <location>
        <begin position="118"/>
        <end position="138"/>
    </location>
</feature>
<protein>
    <submittedName>
        <fullName evidence="2">Uncharacterized protein DUF4199</fullName>
    </submittedName>
</protein>